<feature type="domain" description="PiggyBac transposable element-derived protein" evidence="1">
    <location>
        <begin position="8"/>
        <end position="117"/>
    </location>
</feature>
<proteinExistence type="predicted"/>
<evidence type="ECO:0000313" key="3">
    <source>
        <dbReference type="Proteomes" id="UP001162162"/>
    </source>
</evidence>
<dbReference type="Pfam" id="PF13843">
    <property type="entry name" value="DDE_Tnp_1_7"/>
    <property type="match status" value="1"/>
</dbReference>
<dbReference type="AlphaFoldDB" id="A0AAV8X2E2"/>
<reference evidence="2" key="1">
    <citation type="journal article" date="2023" name="Insect Mol. Biol.">
        <title>Genome sequencing provides insights into the evolution of gene families encoding plant cell wall-degrading enzymes in longhorned beetles.</title>
        <authorList>
            <person name="Shin N.R."/>
            <person name="Okamura Y."/>
            <person name="Kirsch R."/>
            <person name="Pauchet Y."/>
        </authorList>
    </citation>
    <scope>NUCLEOTIDE SEQUENCE</scope>
    <source>
        <strain evidence="2">AMC_N1</strain>
    </source>
</reference>
<dbReference type="Proteomes" id="UP001162162">
    <property type="component" value="Unassembled WGS sequence"/>
</dbReference>
<comment type="caution">
    <text evidence="2">The sequence shown here is derived from an EMBL/GenBank/DDBJ whole genome shotgun (WGS) entry which is preliminary data.</text>
</comment>
<dbReference type="PANTHER" id="PTHR46599">
    <property type="entry name" value="PIGGYBAC TRANSPOSABLE ELEMENT-DERIVED PROTEIN 4"/>
    <property type="match status" value="1"/>
</dbReference>
<evidence type="ECO:0000313" key="2">
    <source>
        <dbReference type="EMBL" id="KAJ8932555.1"/>
    </source>
</evidence>
<dbReference type="EMBL" id="JAPWTK010001424">
    <property type="protein sequence ID" value="KAJ8932555.1"/>
    <property type="molecule type" value="Genomic_DNA"/>
</dbReference>
<protein>
    <recommendedName>
        <fullName evidence="1">PiggyBac transposable element-derived protein domain-containing protein</fullName>
    </recommendedName>
</protein>
<keyword evidence="3" id="KW-1185">Reference proteome</keyword>
<evidence type="ECO:0000259" key="1">
    <source>
        <dbReference type="Pfam" id="PF13843"/>
    </source>
</evidence>
<dbReference type="InterPro" id="IPR029526">
    <property type="entry name" value="PGBD"/>
</dbReference>
<dbReference type="PANTHER" id="PTHR46599:SF6">
    <property type="entry name" value="DUAL SPECIFICITY PHOSPHATASE 26"/>
    <property type="match status" value="1"/>
</dbReference>
<gene>
    <name evidence="2" type="ORF">NQ318_004709</name>
</gene>
<sequence>MYVRPYNMKITGTIRKNKPDIPNEMKIGSKEVPASSFCHSGDVTLVSYKPKKNKIVLLVSTKMTKFNIGEARKPEMILFYNKTKGGTDTFDKLCHAYTTARATNRWPMRFFFGMLDQAFKLRKNSRADAIANKSPQATIKSLVFHLITPYMRQRLQNNTLRIDLRRGIGTILGISPDDMPEEERPKLLKRARCASCSSSKDKKTQIQCPSCKLPMCDDHRIYLCNTCGGCD</sequence>
<accession>A0AAV8X2E2</accession>
<organism evidence="2 3">
    <name type="scientific">Aromia moschata</name>
    <dbReference type="NCBI Taxonomy" id="1265417"/>
    <lineage>
        <taxon>Eukaryota</taxon>
        <taxon>Metazoa</taxon>
        <taxon>Ecdysozoa</taxon>
        <taxon>Arthropoda</taxon>
        <taxon>Hexapoda</taxon>
        <taxon>Insecta</taxon>
        <taxon>Pterygota</taxon>
        <taxon>Neoptera</taxon>
        <taxon>Endopterygota</taxon>
        <taxon>Coleoptera</taxon>
        <taxon>Polyphaga</taxon>
        <taxon>Cucujiformia</taxon>
        <taxon>Chrysomeloidea</taxon>
        <taxon>Cerambycidae</taxon>
        <taxon>Cerambycinae</taxon>
        <taxon>Callichromatini</taxon>
        <taxon>Aromia</taxon>
    </lineage>
</organism>
<name>A0AAV8X2E2_9CUCU</name>